<evidence type="ECO:0000313" key="2">
    <source>
        <dbReference type="EMBL" id="UNK46391.1"/>
    </source>
</evidence>
<dbReference type="EMBL" id="CP093326">
    <property type="protein sequence ID" value="UNK46391.1"/>
    <property type="molecule type" value="Genomic_DNA"/>
</dbReference>
<dbReference type="Pfam" id="PF00248">
    <property type="entry name" value="Aldo_ket_red"/>
    <property type="match status" value="1"/>
</dbReference>
<dbReference type="Proteomes" id="UP000829069">
    <property type="component" value="Chromosome"/>
</dbReference>
<dbReference type="InterPro" id="IPR050523">
    <property type="entry name" value="AKR_Detox_Biosynth"/>
</dbReference>
<name>A0ABY3WA92_9MICC</name>
<feature type="domain" description="NADP-dependent oxidoreductase" evidence="1">
    <location>
        <begin position="7"/>
        <end position="307"/>
    </location>
</feature>
<sequence>MDDAGSRLIFGAMGLGGGWGSGPLEAADIAAAHTAVEAAVDIGIRIFDHADIYAHGKAEAAFGRVLAERPDLRQTIQLQSKCGIRLPVPGLVGQYDSSRAAIVAGTEESLRRLHTDHLDTLLIHRPDPLAPAEEIAAAFSGLRLAGKVRRLGVSNMSGEQMRWLQTALDEPLTVNQLEMSLYRRDWLESGVLVNHPEGAAVSFPHGTLEYCAAHAVELQAWGSLARGRYSGRPAERADGADGTAGDGGAAAADGATAALVSELARDKGCTQEAVVLGWLLRHPAQIRPVVGTSNADRIKACAQAEEIGAAMTRQEWYALWVAARGRPLP</sequence>
<dbReference type="Gene3D" id="3.20.20.100">
    <property type="entry name" value="NADP-dependent oxidoreductase domain"/>
    <property type="match status" value="1"/>
</dbReference>
<evidence type="ECO:0000313" key="3">
    <source>
        <dbReference type="Proteomes" id="UP000829069"/>
    </source>
</evidence>
<organism evidence="2 3">
    <name type="scientific">Arthrobacter sulfonylureivorans</name>
    <dbReference type="NCBI Taxonomy" id="2486855"/>
    <lineage>
        <taxon>Bacteria</taxon>
        <taxon>Bacillati</taxon>
        <taxon>Actinomycetota</taxon>
        <taxon>Actinomycetes</taxon>
        <taxon>Micrococcales</taxon>
        <taxon>Micrococcaceae</taxon>
        <taxon>Arthrobacter</taxon>
    </lineage>
</organism>
<dbReference type="SUPFAM" id="SSF51430">
    <property type="entry name" value="NAD(P)-linked oxidoreductase"/>
    <property type="match status" value="1"/>
</dbReference>
<evidence type="ECO:0000259" key="1">
    <source>
        <dbReference type="Pfam" id="PF00248"/>
    </source>
</evidence>
<protein>
    <submittedName>
        <fullName evidence="2">Aldo/keto reductase</fullName>
    </submittedName>
</protein>
<dbReference type="PANTHER" id="PTHR43364:SF1">
    <property type="entry name" value="OXIDOREDUCTASE YDHF"/>
    <property type="match status" value="1"/>
</dbReference>
<keyword evidence="3" id="KW-1185">Reference proteome</keyword>
<dbReference type="InterPro" id="IPR023210">
    <property type="entry name" value="NADP_OxRdtase_dom"/>
</dbReference>
<dbReference type="PANTHER" id="PTHR43364">
    <property type="entry name" value="NADH-SPECIFIC METHYLGLYOXAL REDUCTASE-RELATED"/>
    <property type="match status" value="1"/>
</dbReference>
<reference evidence="2 3" key="1">
    <citation type="submission" date="2022-03" db="EMBL/GenBank/DDBJ databases">
        <title>Isotopic signatures of nitrous oxide derived from detoxification processes.</title>
        <authorList>
            <person name="Behrendt U."/>
            <person name="Buchen C."/>
            <person name="Well R."/>
            <person name="Ulrich A."/>
            <person name="Rohe L."/>
            <person name="Kolb S."/>
            <person name="Schloter M."/>
            <person name="Horn M.A."/>
            <person name="Augustin J."/>
        </authorList>
    </citation>
    <scope>NUCLEOTIDE SEQUENCE [LARGE SCALE GENOMIC DNA]</scope>
    <source>
        <strain evidence="2 3">S4-C24</strain>
    </source>
</reference>
<accession>A0ABY3WA92</accession>
<dbReference type="RefSeq" id="WP_241914424.1">
    <property type="nucleotide sequence ID" value="NZ_CP093326.1"/>
</dbReference>
<proteinExistence type="predicted"/>
<dbReference type="InterPro" id="IPR036812">
    <property type="entry name" value="NAD(P)_OxRdtase_dom_sf"/>
</dbReference>
<gene>
    <name evidence="2" type="ORF">MNQ99_03190</name>
</gene>